<dbReference type="AlphaFoldDB" id="A0A117MF69"/>
<reference evidence="2" key="1">
    <citation type="journal article" date="2015" name="MBio">
        <title>Genome-resolved metagenomic analysis reveals roles for candidate phyla and other microbial community members in biogeochemical transformations in oil reservoirs.</title>
        <authorList>
            <person name="Hu P."/>
            <person name="Tom L."/>
            <person name="Singh A."/>
            <person name="Thomas B.C."/>
            <person name="Baker B.J."/>
            <person name="Piceno Y.M."/>
            <person name="Andersen G.L."/>
            <person name="Banfield J.F."/>
        </authorList>
    </citation>
    <scope>NUCLEOTIDE SEQUENCE [LARGE SCALE GENOMIC DNA]</scope>
    <source>
        <strain evidence="1">62_101</strain>
        <strain evidence="2">63_41</strain>
    </source>
</reference>
<evidence type="ECO:0000313" key="4">
    <source>
        <dbReference type="Proteomes" id="UP000054598"/>
    </source>
</evidence>
<evidence type="ECO:0000313" key="1">
    <source>
        <dbReference type="EMBL" id="KUK60239.1"/>
    </source>
</evidence>
<comment type="caution">
    <text evidence="2">The sequence shown here is derived from an EMBL/GenBank/DDBJ whole genome shotgun (WGS) entry which is preliminary data.</text>
</comment>
<accession>A0A117MF69</accession>
<name>A0A117MF69_9EURY</name>
<sequence>MNRGFWLFIAAVMMAGIAVPAACAAEQDVPYRIDASRTVLQVQTDDAILGRITYVDAGGAYITRQMNVIPATVGETLLPGDMVSVQPGKFANLKLVDQPDETMLGGGTDGTVVVIERYSGIAEDGSSGQVAEDLLPEPVMSTLSSIGSFFEDILTSVRELIAGESFKAHEDTAGAGVRG</sequence>
<organism evidence="2 4">
    <name type="scientific">Methanoculleus marisnigri</name>
    <dbReference type="NCBI Taxonomy" id="2198"/>
    <lineage>
        <taxon>Archaea</taxon>
        <taxon>Methanobacteriati</taxon>
        <taxon>Methanobacteriota</taxon>
        <taxon>Stenosarchaea group</taxon>
        <taxon>Methanomicrobia</taxon>
        <taxon>Methanomicrobiales</taxon>
        <taxon>Methanomicrobiaceae</taxon>
        <taxon>Methanoculleus</taxon>
    </lineage>
</organism>
<evidence type="ECO:0000313" key="3">
    <source>
        <dbReference type="Proteomes" id="UP000054323"/>
    </source>
</evidence>
<dbReference type="Proteomes" id="UP000054598">
    <property type="component" value="Unassembled WGS sequence"/>
</dbReference>
<protein>
    <submittedName>
        <fullName evidence="2">Uncharacterized protein</fullName>
    </submittedName>
</protein>
<evidence type="ECO:0000313" key="2">
    <source>
        <dbReference type="EMBL" id="KUL00748.1"/>
    </source>
</evidence>
<dbReference type="EMBL" id="LGHE01000146">
    <property type="protein sequence ID" value="KUL00748.1"/>
    <property type="molecule type" value="Genomic_DNA"/>
</dbReference>
<reference evidence="3 4" key="2">
    <citation type="journal article" date="2015" name="MBio">
        <title>Genome-Resolved Metagenomic Analysis Reveals Roles for Candidate Phyla and Other Microbial Community Members in Biogeochemical Transformations in Oil Reservoirs.</title>
        <authorList>
            <person name="Hu P."/>
            <person name="Tom L."/>
            <person name="Singh A."/>
            <person name="Thomas B.C."/>
            <person name="Baker B.J."/>
            <person name="Piceno Y.M."/>
            <person name="Andersen G.L."/>
            <person name="Banfield J.F."/>
        </authorList>
    </citation>
    <scope>NUCLEOTIDE SEQUENCE [LARGE SCALE GENOMIC DNA]</scope>
</reference>
<proteinExistence type="predicted"/>
<dbReference type="PATRIC" id="fig|2198.3.peg.1174"/>
<dbReference type="EMBL" id="LGGD01000248">
    <property type="protein sequence ID" value="KUK60239.1"/>
    <property type="molecule type" value="Genomic_DNA"/>
</dbReference>
<dbReference type="Proteomes" id="UP000054323">
    <property type="component" value="Unassembled WGS sequence"/>
</dbReference>
<gene>
    <name evidence="1" type="ORF">XD82_1674</name>
    <name evidence="2" type="ORF">XE10_1288</name>
</gene>